<dbReference type="PANTHER" id="PTHR30629:SF2">
    <property type="entry name" value="PROPHAGE INTEGRASE INTS-RELATED"/>
    <property type="match status" value="1"/>
</dbReference>
<accession>A0A1K0JJU0</accession>
<evidence type="ECO:0000256" key="4">
    <source>
        <dbReference type="ARBA" id="ARBA00023172"/>
    </source>
</evidence>
<dbReference type="Gene3D" id="1.10.150.130">
    <property type="match status" value="1"/>
</dbReference>
<evidence type="ECO:0000256" key="2">
    <source>
        <dbReference type="ARBA" id="ARBA00022908"/>
    </source>
</evidence>
<evidence type="ECO:0000256" key="3">
    <source>
        <dbReference type="ARBA" id="ARBA00023125"/>
    </source>
</evidence>
<reference evidence="6" key="1">
    <citation type="submission" date="2016-09" db="EMBL/GenBank/DDBJ databases">
        <authorList>
            <person name="Capua I."/>
            <person name="De Benedictis P."/>
            <person name="Joannis T."/>
            <person name="Lombin L.H."/>
            <person name="Cattoli G."/>
        </authorList>
    </citation>
    <scope>NUCLEOTIDE SEQUENCE</scope>
    <source>
        <strain evidence="6">B9</strain>
    </source>
</reference>
<proteinExistence type="inferred from homology"/>
<dbReference type="Gene3D" id="3.30.160.60">
    <property type="entry name" value="Classic Zinc Finger"/>
    <property type="match status" value="1"/>
</dbReference>
<dbReference type="InterPro" id="IPR050808">
    <property type="entry name" value="Phage_Integrase"/>
</dbReference>
<dbReference type="PROSITE" id="PS51898">
    <property type="entry name" value="TYR_RECOMBINASE"/>
    <property type="match status" value="1"/>
</dbReference>
<gene>
    <name evidence="6" type="ORF">CNECB9_5340018</name>
</gene>
<keyword evidence="4" id="KW-0233">DNA recombination</keyword>
<keyword evidence="3" id="KW-0238">DNA-binding</keyword>
<evidence type="ECO:0000256" key="1">
    <source>
        <dbReference type="ARBA" id="ARBA00008857"/>
    </source>
</evidence>
<dbReference type="GO" id="GO:0015074">
    <property type="term" value="P:DNA integration"/>
    <property type="evidence" value="ECO:0007669"/>
    <property type="project" value="UniProtKB-KW"/>
</dbReference>
<dbReference type="EMBL" id="FMSH01000484">
    <property type="protein sequence ID" value="SCU95618.1"/>
    <property type="molecule type" value="Genomic_DNA"/>
</dbReference>
<evidence type="ECO:0000313" key="6">
    <source>
        <dbReference type="EMBL" id="SCU95618.1"/>
    </source>
</evidence>
<dbReference type="RefSeq" id="WP_340529697.1">
    <property type="nucleotide sequence ID" value="NZ_FMSH01000484.1"/>
</dbReference>
<dbReference type="PANTHER" id="PTHR30629">
    <property type="entry name" value="PROPHAGE INTEGRASE"/>
    <property type="match status" value="1"/>
</dbReference>
<dbReference type="InterPro" id="IPR013762">
    <property type="entry name" value="Integrase-like_cat_sf"/>
</dbReference>
<name>A0A1K0JJU0_CUPNE</name>
<keyword evidence="2" id="KW-0229">DNA integration</keyword>
<dbReference type="InterPro" id="IPR002104">
    <property type="entry name" value="Integrase_catalytic"/>
</dbReference>
<dbReference type="Gene3D" id="1.10.443.10">
    <property type="entry name" value="Intergrase catalytic core"/>
    <property type="match status" value="1"/>
</dbReference>
<feature type="domain" description="Tyr recombinase" evidence="5">
    <location>
        <begin position="161"/>
        <end position="348"/>
    </location>
</feature>
<dbReference type="InterPro" id="IPR010998">
    <property type="entry name" value="Integrase_recombinase_N"/>
</dbReference>
<sequence>MNRPRKIKAGKGLLDRMEARPRKDGLVTYRYRPVNGKPINLGTDRIKAIQRVLDMLGMGDNIGTVSRLWEQYQDTDDWRRLADGTRTDYTQCSTPLLDVFGEVRANEIRATDVARYLRIERKDAPVRANREVALLSNLINLAIERGEAEANPCRQVRRNTEQPRTRAPQAVDLTALLAWLGKQGPQRRIIALAAEYAAVAGNRKAEFLDLVRPQVDRTAGIIRTKRAKQRGTKRGEIIEEIEITPKLRDLLDRIDALHLAQKRDCLYLFPNRHGSHYTATGFKAMWGKIMNAALEEKVITERFTFHDLRAYYATTHKAERGTLPDLHANPVITARVYDRNKVVKRKAL</sequence>
<dbReference type="SUPFAM" id="SSF56349">
    <property type="entry name" value="DNA breaking-rejoining enzymes"/>
    <property type="match status" value="1"/>
</dbReference>
<dbReference type="GO" id="GO:0003677">
    <property type="term" value="F:DNA binding"/>
    <property type="evidence" value="ECO:0007669"/>
    <property type="project" value="UniProtKB-KW"/>
</dbReference>
<protein>
    <submittedName>
        <fullName evidence="6">Integrase</fullName>
    </submittedName>
</protein>
<organism evidence="6">
    <name type="scientific">Cupriavidus necator</name>
    <name type="common">Alcaligenes eutrophus</name>
    <name type="synonym">Ralstonia eutropha</name>
    <dbReference type="NCBI Taxonomy" id="106590"/>
    <lineage>
        <taxon>Bacteria</taxon>
        <taxon>Pseudomonadati</taxon>
        <taxon>Pseudomonadota</taxon>
        <taxon>Betaproteobacteria</taxon>
        <taxon>Burkholderiales</taxon>
        <taxon>Burkholderiaceae</taxon>
        <taxon>Cupriavidus</taxon>
    </lineage>
</organism>
<dbReference type="GO" id="GO:0006310">
    <property type="term" value="P:DNA recombination"/>
    <property type="evidence" value="ECO:0007669"/>
    <property type="project" value="UniProtKB-KW"/>
</dbReference>
<comment type="similarity">
    <text evidence="1">Belongs to the 'phage' integrase family.</text>
</comment>
<evidence type="ECO:0000259" key="5">
    <source>
        <dbReference type="PROSITE" id="PS51898"/>
    </source>
</evidence>
<dbReference type="InterPro" id="IPR011010">
    <property type="entry name" value="DNA_brk_join_enz"/>
</dbReference>
<dbReference type="Pfam" id="PF00589">
    <property type="entry name" value="Phage_integrase"/>
    <property type="match status" value="1"/>
</dbReference>
<dbReference type="AlphaFoldDB" id="A0A1K0JJU0"/>